<dbReference type="Proteomes" id="UP000774000">
    <property type="component" value="Unassembled WGS sequence"/>
</dbReference>
<evidence type="ECO:0000313" key="2">
    <source>
        <dbReference type="Proteomes" id="UP000774000"/>
    </source>
</evidence>
<comment type="caution">
    <text evidence="1">The sequence shown here is derived from an EMBL/GenBank/DDBJ whole genome shotgun (WGS) entry which is preliminary data.</text>
</comment>
<dbReference type="RefSeq" id="WP_204700552.1">
    <property type="nucleotide sequence ID" value="NZ_JAFBDQ010000003.1"/>
</dbReference>
<name>A0A938XUJ0_9FIRM</name>
<accession>A0A938XUJ0</accession>
<evidence type="ECO:0000313" key="1">
    <source>
        <dbReference type="EMBL" id="MBM7555827.1"/>
    </source>
</evidence>
<reference evidence="1" key="1">
    <citation type="submission" date="2021-01" db="EMBL/GenBank/DDBJ databases">
        <title>Genomic Encyclopedia of Type Strains, Phase IV (KMG-IV): sequencing the most valuable type-strain genomes for metagenomic binning, comparative biology and taxonomic classification.</title>
        <authorList>
            <person name="Goeker M."/>
        </authorList>
    </citation>
    <scope>NUCLEOTIDE SEQUENCE</scope>
    <source>
        <strain evidence="1">DSM 23230</strain>
    </source>
</reference>
<gene>
    <name evidence="1" type="ORF">JOC47_000661</name>
</gene>
<organism evidence="1 2">
    <name type="scientific">Halanaerobacter jeridensis</name>
    <dbReference type="NCBI Taxonomy" id="706427"/>
    <lineage>
        <taxon>Bacteria</taxon>
        <taxon>Bacillati</taxon>
        <taxon>Bacillota</taxon>
        <taxon>Clostridia</taxon>
        <taxon>Halanaerobiales</taxon>
        <taxon>Halobacteroidaceae</taxon>
        <taxon>Halanaerobacter</taxon>
    </lineage>
</organism>
<dbReference type="InterPro" id="IPR029457">
    <property type="entry name" value="GHL5"/>
</dbReference>
<dbReference type="InterPro" id="IPR017853">
    <property type="entry name" value="GH"/>
</dbReference>
<proteinExistence type="predicted"/>
<keyword evidence="2" id="KW-1185">Reference proteome</keyword>
<dbReference type="Gene3D" id="3.20.20.80">
    <property type="entry name" value="Glycosidases"/>
    <property type="match status" value="1"/>
</dbReference>
<dbReference type="EMBL" id="JAFBDQ010000003">
    <property type="protein sequence ID" value="MBM7555827.1"/>
    <property type="molecule type" value="Genomic_DNA"/>
</dbReference>
<protein>
    <recommendedName>
        <fullName evidence="3">Alpha-amylase</fullName>
    </recommendedName>
</protein>
<dbReference type="Pfam" id="PF14872">
    <property type="entry name" value="GHL5"/>
    <property type="match status" value="1"/>
</dbReference>
<sequence>MSKIKLLKQETKELIDWTRKVKNETESEFEAAKKLATKLGAHYNNGKTQIGFWLPEILADDEVEDVYLEVLTPVEDLDFEAEEQQIKFEQDLISLEQEGEYLWGILSGMQAGTREQAGSFYWIKYQKADGEWGHVYDPVAYSVPFGVFAPAELYDMQQLQENRNDKSYFDKLADREEEIPKISDPTNLLQIHPGTASEEGSLRGLANIYQEIGKKIKNEEELTAAEENYIGYEGVQLMPIEPTIEYEVGPGFWQQEEDVEGEEVEIKLVKPDVINWGYDVVVSDSSAVNPSILGSGRPYELVDLISTLHNFPNGPIKVVIDVVFGHSDNQGLNVLNENFFSGPDMYGQGLDYQHPTVRAILLEMQRRKVNFGVDGVRVDGAQDFVYWDEEDQELYHDDQYLKNMSNVVQEVAGQKYYPWMIFEDGRPWPREDWELASTYRSVIEEQPDIFQWGPLTFAHNTPFLYTFWVSKWWRIQEIINFGDQWISGCSNHDTLRRGTQIAPDAKINEKLGSTLPEIIKNAYDNPAEKLLTYAMFPGLPMDFINASMRAPWSFIRNTDDQYAVKVFAEEKYFLDWQVTEEDYNEVDNFERLKNLGFSELDQLKSFVRKVDEAVQMTDHDLAEITKILNTLSDSDVEFEITSEKLKEISTAWMEDVFEYCNVSNHWHEQNSQQTEFNLKLRRFRLQRPWLMDNLDGNEYFDYQHPCQGTVLFYGLREAPDSDEQLLFIANMEGTPVTVVPNQLEIPGLKEDGWQVAITTPEVEAAAVDEEITLSNSQGIVFKRFNN</sequence>
<dbReference type="SUPFAM" id="SSF51445">
    <property type="entry name" value="(Trans)glycosidases"/>
    <property type="match status" value="1"/>
</dbReference>
<evidence type="ECO:0008006" key="3">
    <source>
        <dbReference type="Google" id="ProtNLM"/>
    </source>
</evidence>
<dbReference type="AlphaFoldDB" id="A0A938XUJ0"/>